<dbReference type="Pfam" id="PF14440">
    <property type="entry name" value="XOO_2897-deam"/>
    <property type="match status" value="1"/>
</dbReference>
<dbReference type="EMBL" id="CP072931">
    <property type="protein sequence ID" value="QTZ94427.1"/>
    <property type="molecule type" value="Genomic_DNA"/>
</dbReference>
<gene>
    <name evidence="1" type="ORF">SU9_025725</name>
</gene>
<protein>
    <submittedName>
        <fullName evidence="1">SUKH-4 family immunity protein</fullName>
    </submittedName>
</protein>
<organism evidence="1 2">
    <name type="scientific">Streptomyces auratus AGR0001</name>
    <dbReference type="NCBI Taxonomy" id="1160718"/>
    <lineage>
        <taxon>Bacteria</taxon>
        <taxon>Bacillati</taxon>
        <taxon>Actinomycetota</taxon>
        <taxon>Actinomycetes</taxon>
        <taxon>Kitasatosporales</taxon>
        <taxon>Streptomycetaceae</taxon>
        <taxon>Streptomyces</taxon>
    </lineage>
</organism>
<proteinExistence type="predicted"/>
<reference evidence="1" key="2">
    <citation type="submission" date="2021-04" db="EMBL/GenBank/DDBJ databases">
        <authorList>
            <person name="Wen M.-L."/>
            <person name="Han X.-L."/>
            <person name="Xiong J."/>
        </authorList>
    </citation>
    <scope>NUCLEOTIDE SEQUENCE</scope>
    <source>
        <strain evidence="1">AGR0001</strain>
    </source>
</reference>
<dbReference type="InterPro" id="IPR025851">
    <property type="entry name" value="SUKH-4"/>
</dbReference>
<dbReference type="KEGG" id="sauh:SU9_025725"/>
<dbReference type="Proteomes" id="UP000009036">
    <property type="component" value="Chromosome"/>
</dbReference>
<evidence type="ECO:0000313" key="1">
    <source>
        <dbReference type="EMBL" id="QTZ94427.1"/>
    </source>
</evidence>
<sequence length="358" mass="38142">MPAQPPVTGPGNTAVATYPDPATGEDTTLAHVSAPGAPPVEFQLHDELRRLGVRPADVRALHTNLRSALLPGGYPADFVLRTFPNAAFSCTEGYGMRPEERAEGVAGLLRHVELMHRMAGRPAPPRPHRMAVPQDVSAAPAVRDVALGKHLVEVFGPDGVHRPDADDVAATPLPQPTRNTLTWSGLPTAVPFFFTADRPDTPPAGGLFTDVATHLRTTGTQAREQTLATLTGYVRFGTDGLYTLAVQCVAPEKNQNLLGTVWAVQPTSGGGRFVNRTLSAYLRSLALLVTTRRQLPGMDPYAAGAAVAAFQQQIAAIDSWALDNDGNWWSLIIEQIRKAEATLSSGCSAMGRPEALKG</sequence>
<reference evidence="1" key="1">
    <citation type="journal article" date="2012" name="J. Bacteriol.">
        <title>Genome Sequence of Streptomyces auratus Strain AGR0001, a Phoslactomycin-Producing Actinomycete.</title>
        <authorList>
            <person name="Han X."/>
            <person name="Li M."/>
            <person name="Ding Z."/>
            <person name="Zhao J."/>
            <person name="Ji K."/>
            <person name="Wen M."/>
            <person name="Lu T."/>
        </authorList>
    </citation>
    <scope>NUCLEOTIDE SEQUENCE</scope>
    <source>
        <strain evidence="1">AGR0001</strain>
    </source>
</reference>
<dbReference type="InterPro" id="IPR032722">
    <property type="entry name" value="Deaminase_XOO_2897"/>
</dbReference>
<dbReference type="Pfam" id="PF14435">
    <property type="entry name" value="SUKH-4"/>
    <property type="match status" value="1"/>
</dbReference>
<name>A0A8B1NUT6_9ACTN</name>
<dbReference type="RefSeq" id="WP_211823512.1">
    <property type="nucleotide sequence ID" value="NZ_CP072931.1"/>
</dbReference>
<accession>A0A8B1NUT6</accession>
<keyword evidence="2" id="KW-1185">Reference proteome</keyword>
<dbReference type="AlphaFoldDB" id="A0A8B1NUT6"/>
<evidence type="ECO:0000313" key="2">
    <source>
        <dbReference type="Proteomes" id="UP000009036"/>
    </source>
</evidence>